<dbReference type="AlphaFoldDB" id="A0A0B0EMN5"/>
<evidence type="ECO:0000256" key="5">
    <source>
        <dbReference type="ARBA" id="ARBA00023136"/>
    </source>
</evidence>
<dbReference type="GO" id="GO:0003924">
    <property type="term" value="F:GTPase activity"/>
    <property type="evidence" value="ECO:0007669"/>
    <property type="project" value="TreeGrafter"/>
</dbReference>
<evidence type="ECO:0000259" key="7">
    <source>
        <dbReference type="SMART" id="SM00962"/>
    </source>
</evidence>
<keyword evidence="8" id="KW-0969">Cilium</keyword>
<name>A0A0B0EMN5_9BACT</name>
<keyword evidence="5" id="KW-0472">Membrane</keyword>
<dbReference type="GO" id="GO:0005886">
    <property type="term" value="C:plasma membrane"/>
    <property type="evidence" value="ECO:0007669"/>
    <property type="project" value="UniProtKB-SubCell"/>
</dbReference>
<evidence type="ECO:0000256" key="4">
    <source>
        <dbReference type="ARBA" id="ARBA00023134"/>
    </source>
</evidence>
<comment type="subcellular location">
    <subcellularLocation>
        <location evidence="1">Cell membrane</location>
        <topology evidence="1">Peripheral membrane protein</topology>
        <orientation evidence="1">Cytoplasmic side</orientation>
    </subcellularLocation>
</comment>
<keyword evidence="4" id="KW-0342">GTP-binding</keyword>
<evidence type="ECO:0000313" key="8">
    <source>
        <dbReference type="EMBL" id="KHE91925.1"/>
    </source>
</evidence>
<dbReference type="GO" id="GO:0006614">
    <property type="term" value="P:SRP-dependent cotranslational protein targeting to membrane"/>
    <property type="evidence" value="ECO:0007669"/>
    <property type="project" value="InterPro"/>
</dbReference>
<keyword evidence="3" id="KW-0547">Nucleotide-binding</keyword>
<comment type="caution">
    <text evidence="8">The sequence shown here is derived from an EMBL/GenBank/DDBJ whole genome shotgun (WGS) entry which is preliminary data.</text>
</comment>
<gene>
    <name evidence="8" type="primary">flhF</name>
    <name evidence="8" type="ORF">SCABRO_02299</name>
</gene>
<dbReference type="Gene3D" id="3.40.50.300">
    <property type="entry name" value="P-loop containing nucleotide triphosphate hydrolases"/>
    <property type="match status" value="1"/>
</dbReference>
<evidence type="ECO:0000313" key="9">
    <source>
        <dbReference type="Proteomes" id="UP000030652"/>
    </source>
</evidence>
<keyword evidence="8" id="KW-0966">Cell projection</keyword>
<evidence type="ECO:0000256" key="6">
    <source>
        <dbReference type="SAM" id="MobiDB-lite"/>
    </source>
</evidence>
<dbReference type="Pfam" id="PF00448">
    <property type="entry name" value="SRP54"/>
    <property type="match status" value="1"/>
</dbReference>
<feature type="compositionally biased region" description="Polar residues" evidence="6">
    <location>
        <begin position="84"/>
        <end position="106"/>
    </location>
</feature>
<feature type="domain" description="SRP54-type proteins GTP-binding" evidence="7">
    <location>
        <begin position="252"/>
        <end position="440"/>
    </location>
</feature>
<accession>A0A0B0EMN5</accession>
<dbReference type="eggNOG" id="COG1419">
    <property type="taxonomic scope" value="Bacteria"/>
</dbReference>
<dbReference type="Proteomes" id="UP000030652">
    <property type="component" value="Unassembled WGS sequence"/>
</dbReference>
<dbReference type="EMBL" id="JRYO01000161">
    <property type="protein sequence ID" value="KHE91925.1"/>
    <property type="molecule type" value="Genomic_DNA"/>
</dbReference>
<evidence type="ECO:0000256" key="3">
    <source>
        <dbReference type="ARBA" id="ARBA00022741"/>
    </source>
</evidence>
<reference evidence="8 9" key="1">
    <citation type="submission" date="2014-10" db="EMBL/GenBank/DDBJ databases">
        <title>Draft genome of anammox bacterium scalindua brodae, obtained using differential coverage binning of sequence data from two enrichment reactors.</title>
        <authorList>
            <person name="Speth D.R."/>
            <person name="Russ L."/>
            <person name="Kartal B."/>
            <person name="Op den Camp H.J."/>
            <person name="Dutilh B.E."/>
            <person name="Jetten M.S."/>
        </authorList>
    </citation>
    <scope>NUCLEOTIDE SEQUENCE [LARGE SCALE GENOMIC DNA]</scope>
    <source>
        <strain evidence="8">RU1</strain>
    </source>
</reference>
<evidence type="ECO:0000256" key="1">
    <source>
        <dbReference type="ARBA" id="ARBA00004413"/>
    </source>
</evidence>
<dbReference type="SMART" id="SM00962">
    <property type="entry name" value="SRP54"/>
    <property type="match status" value="1"/>
</dbReference>
<dbReference type="InterPro" id="IPR027417">
    <property type="entry name" value="P-loop_NTPase"/>
</dbReference>
<proteinExistence type="inferred from homology"/>
<comment type="similarity">
    <text evidence="2">Belongs to the GTP-binding SRP family.</text>
</comment>
<organism evidence="8 9">
    <name type="scientific">Candidatus Scalindua brodae</name>
    <dbReference type="NCBI Taxonomy" id="237368"/>
    <lineage>
        <taxon>Bacteria</taxon>
        <taxon>Pseudomonadati</taxon>
        <taxon>Planctomycetota</taxon>
        <taxon>Candidatus Brocadiia</taxon>
        <taxon>Candidatus Brocadiales</taxon>
        <taxon>Candidatus Scalinduaceae</taxon>
        <taxon>Candidatus Scalindua</taxon>
    </lineage>
</organism>
<dbReference type="Gene3D" id="1.20.120.1380">
    <property type="entry name" value="Flagellar FlhF biosynthesis protein, N domain"/>
    <property type="match status" value="1"/>
</dbReference>
<dbReference type="InterPro" id="IPR000897">
    <property type="entry name" value="SRP54_GTPase_dom"/>
</dbReference>
<dbReference type="GO" id="GO:0005047">
    <property type="term" value="F:signal recognition particle binding"/>
    <property type="evidence" value="ECO:0007669"/>
    <property type="project" value="TreeGrafter"/>
</dbReference>
<dbReference type="GO" id="GO:0005525">
    <property type="term" value="F:GTP binding"/>
    <property type="evidence" value="ECO:0007669"/>
    <property type="project" value="UniProtKB-KW"/>
</dbReference>
<sequence length="441" mass="49335">MRIKSFIATTIQEALKSVKREMGDGSIILETRNIEEGDIKSMKGQTLVEVIAAENNNGQNKDQDGARKEGWDVQGDRGGLNIQPPDQNPSVTSPSDPQQSEQYSSATEHKDIPEDHMDSVILSDHLHSDKQAEPADSTPADRLSEFSGMVQSGKIKQVSKWIVNNKVERSKLHVDHDMGNNGDCPDASEKLFKQLRIQQVEEEHSRLLINNVMSRLSNDEYDKMDLHWNMLRESIIHKIKTSDSSSNNQHECKTKVFIGAAGTGKTTTILKLASDTKKMSDKEILLISIRGHSAEKLKKTADRIGVTLRTVTSHRELRDIIDRHNGLSHIFIDTPGISYLDDNALSSLKGYLDEIPKKETHLVVSATTRYADIINVVNKFTVFPLHRLHFTKVDETCLYGTLFSVAMETQIPLSCISDGQEVPEDLRPVTAEMVADMVLQV</sequence>
<feature type="compositionally biased region" description="Basic and acidic residues" evidence="6">
    <location>
        <begin position="61"/>
        <end position="75"/>
    </location>
</feature>
<keyword evidence="8" id="KW-0282">Flagellum</keyword>
<feature type="region of interest" description="Disordered" evidence="6">
    <location>
        <begin position="54"/>
        <end position="113"/>
    </location>
</feature>
<evidence type="ECO:0000256" key="2">
    <source>
        <dbReference type="ARBA" id="ARBA00008531"/>
    </source>
</evidence>
<dbReference type="PANTHER" id="PTHR43134">
    <property type="entry name" value="SIGNAL RECOGNITION PARTICLE RECEPTOR SUBUNIT ALPHA"/>
    <property type="match status" value="1"/>
</dbReference>
<protein>
    <submittedName>
        <fullName evidence="8">Flagellar biosynthesis protein FlhF</fullName>
    </submittedName>
</protein>
<dbReference type="SUPFAM" id="SSF52540">
    <property type="entry name" value="P-loop containing nucleoside triphosphate hydrolases"/>
    <property type="match status" value="1"/>
</dbReference>
<dbReference type="PANTHER" id="PTHR43134:SF3">
    <property type="entry name" value="FLAGELLAR BIOSYNTHESIS PROTEIN FLHF"/>
    <property type="match status" value="1"/>
</dbReference>